<evidence type="ECO:0000313" key="1">
    <source>
        <dbReference type="EMBL" id="KAL0468957.1"/>
    </source>
</evidence>
<protein>
    <recommendedName>
        <fullName evidence="3">Questionable protein</fullName>
    </recommendedName>
</protein>
<gene>
    <name evidence="1" type="ORF">QR685DRAFT_529282</name>
</gene>
<organism evidence="1 2">
    <name type="scientific">Neurospora intermedia</name>
    <dbReference type="NCBI Taxonomy" id="5142"/>
    <lineage>
        <taxon>Eukaryota</taxon>
        <taxon>Fungi</taxon>
        <taxon>Dikarya</taxon>
        <taxon>Ascomycota</taxon>
        <taxon>Pezizomycotina</taxon>
        <taxon>Sordariomycetes</taxon>
        <taxon>Sordariomycetidae</taxon>
        <taxon>Sordariales</taxon>
        <taxon>Sordariaceae</taxon>
        <taxon>Neurospora</taxon>
    </lineage>
</organism>
<reference evidence="1 2" key="1">
    <citation type="submission" date="2023-09" db="EMBL/GenBank/DDBJ databases">
        <title>Multi-omics analysis of a traditional fermented food reveals byproduct-associated fungal strains for waste-to-food upcycling.</title>
        <authorList>
            <consortium name="Lawrence Berkeley National Laboratory"/>
            <person name="Rekdal V.M."/>
            <person name="Villalobos-Escobedo J.M."/>
            <person name="Rodriguez-Valeron N."/>
            <person name="Garcia M.O."/>
            <person name="Vasquez D.P."/>
            <person name="Damayanti I."/>
            <person name="Sorensen P.M."/>
            <person name="Baidoo E.E."/>
            <person name="De Carvalho A.C."/>
            <person name="Riley R."/>
            <person name="Lipzen A."/>
            <person name="He G."/>
            <person name="Yan M."/>
            <person name="Haridas S."/>
            <person name="Daum C."/>
            <person name="Yoshinaga Y."/>
            <person name="Ng V."/>
            <person name="Grigoriev I.V."/>
            <person name="Munk R."/>
            <person name="Nuraida L."/>
            <person name="Wijaya C.H."/>
            <person name="Morales P.-C."/>
            <person name="Keasling J.D."/>
        </authorList>
    </citation>
    <scope>NUCLEOTIDE SEQUENCE [LARGE SCALE GENOMIC DNA]</scope>
    <source>
        <strain evidence="1 2">FGSC 2613</strain>
    </source>
</reference>
<keyword evidence="2" id="KW-1185">Reference proteome</keyword>
<proteinExistence type="predicted"/>
<evidence type="ECO:0000313" key="2">
    <source>
        <dbReference type="Proteomes" id="UP001451303"/>
    </source>
</evidence>
<comment type="caution">
    <text evidence="1">The sequence shown here is derived from an EMBL/GenBank/DDBJ whole genome shotgun (WGS) entry which is preliminary data.</text>
</comment>
<sequence>MVVRTDCGWACSIIREYYHLFPLKELPCFVTKHEVSGFVRVSHVKLGSETFQTSLAERSSFIMHQGGPSAPKCRLDRKKAISSSCNIGTHAGHALRGFAI</sequence>
<dbReference type="EMBL" id="JAVLET010000006">
    <property type="protein sequence ID" value="KAL0468957.1"/>
    <property type="molecule type" value="Genomic_DNA"/>
</dbReference>
<dbReference type="Proteomes" id="UP001451303">
    <property type="component" value="Unassembled WGS sequence"/>
</dbReference>
<name>A0ABR3D9D2_NEUIN</name>
<accession>A0ABR3D9D2</accession>
<evidence type="ECO:0008006" key="3">
    <source>
        <dbReference type="Google" id="ProtNLM"/>
    </source>
</evidence>